<feature type="transmembrane region" description="Helical" evidence="12">
    <location>
        <begin position="695"/>
        <end position="718"/>
    </location>
</feature>
<dbReference type="Pfam" id="PF03189">
    <property type="entry name" value="Otopetrin"/>
    <property type="match status" value="2"/>
</dbReference>
<evidence type="ECO:0000256" key="11">
    <source>
        <dbReference type="SAM" id="MobiDB-lite"/>
    </source>
</evidence>
<feature type="transmembrane region" description="Helical" evidence="12">
    <location>
        <begin position="770"/>
        <end position="790"/>
    </location>
</feature>
<dbReference type="RefSeq" id="XP_013075077.2">
    <property type="nucleotide sequence ID" value="XM_013219623.2"/>
</dbReference>
<evidence type="ECO:0000313" key="14">
    <source>
        <dbReference type="RefSeq" id="XP_013075077.2"/>
    </source>
</evidence>
<dbReference type="RefSeq" id="XP_055893503.1">
    <property type="nucleotide sequence ID" value="XM_056037528.1"/>
</dbReference>
<dbReference type="AlphaFoldDB" id="A0A9W3B1Z6"/>
<name>A0A9W3B1Z6_BIOGL</name>
<feature type="region of interest" description="Disordered" evidence="11">
    <location>
        <begin position="1"/>
        <end position="169"/>
    </location>
</feature>
<feature type="compositionally biased region" description="Acidic residues" evidence="11">
    <location>
        <begin position="39"/>
        <end position="56"/>
    </location>
</feature>
<evidence type="ECO:0000256" key="5">
    <source>
        <dbReference type="ARBA" id="ARBA00022692"/>
    </source>
</evidence>
<accession>A0A9W3B1Z6</accession>
<dbReference type="GO" id="GO:0005886">
    <property type="term" value="C:plasma membrane"/>
    <property type="evidence" value="ECO:0007669"/>
    <property type="project" value="UniProtKB-SubCell"/>
</dbReference>
<protein>
    <submittedName>
        <fullName evidence="14 15">Proton channel OtopLc-like isoform X1</fullName>
    </submittedName>
</protein>
<sequence>MNSEALNYAEEGKYPPGGNGDGGNYEGDEEVFLQQPEQREEDEDLDMDEDEEDADTSGEQPQDYQENGYDQLPEYSQQLHHHPPPPHFQGGNGDVSQGTPVDGSAAPGPADPVEIVVEPPNDQAFSSSAPNTSGEATTTTSATHTTTPPITPDGKPESASTPKSLKERISEIPARLSRFSLLNALRSGTYVVSEPKAMSDTDTEPRGVAGEDEEKAVDNGGIVDDNNQEIPLTKMDHAETDMSHLNTSKKCHSVHRSALTKLLCGLYALLLVVFGIVFSVANALTVKERQHLYYLEVFLIYLYLGSLVVLIYFQFYILRGVRVRNNYFDNNIRVVIRRDQDNLQLTPSPTRKQDGEHQHIIIDGEETFDSRKEPMDQMSTLSTRSQMAVPADGSVAHVGEGINFYLRLGALAFSIGSVTLDGFHVASYFETENTTTCESYIFTVVYLLHLIFTFIQTFFLFKNHKLVIDKNKASVRFGLMHLLATNLAVWFVTAITETAEDFKQQSYFASRSVNTTIEGINKSCYEDITLARTASPYLFPCTIIYSIIAAGIVYRMYQYVGVKVTQRWPSHTSLTSSVPAGAVGMDCEKANKGLFTGLLVAVVTLIAIATFFVFESRLNHPHTAIKIFFIMEISLIIITGSCIIFGMLRFVQLKFLENYLSLDAVLLVISLGGAYVYLCFMLISSASMVENHGVISILSLAVICVGILESTLQAIFILDGLCRRAENDLQVESKPGRAVVTFLLVCNLALWVVSMFEIKKTMVVPFHLEFYGILPWNIMLHLCVPLFIYFRFHSAICLSKIWYHAYQKERNP</sequence>
<dbReference type="Proteomes" id="UP001165740">
    <property type="component" value="Chromosome 8"/>
</dbReference>
<comment type="subcellular location">
    <subcellularLocation>
        <location evidence="1">Cell membrane</location>
        <topology evidence="1">Multi-pass membrane protein</topology>
    </subcellularLocation>
</comment>
<keyword evidence="3" id="KW-0813">Transport</keyword>
<proteinExistence type="inferred from homology"/>
<dbReference type="InterPro" id="IPR004878">
    <property type="entry name" value="Otopetrin"/>
</dbReference>
<keyword evidence="7 12" id="KW-1133">Transmembrane helix</keyword>
<comment type="similarity">
    <text evidence="2">Belongs to the otopetrin family.</text>
</comment>
<dbReference type="KEGG" id="bgt:106061469"/>
<keyword evidence="9 12" id="KW-0472">Membrane</keyword>
<dbReference type="GO" id="GO:0015252">
    <property type="term" value="F:proton channel activity"/>
    <property type="evidence" value="ECO:0007669"/>
    <property type="project" value="InterPro"/>
</dbReference>
<gene>
    <name evidence="14 15" type="primary">LOC106061469</name>
</gene>
<feature type="region of interest" description="Disordered" evidence="11">
    <location>
        <begin position="195"/>
        <end position="229"/>
    </location>
</feature>
<evidence type="ECO:0000256" key="3">
    <source>
        <dbReference type="ARBA" id="ARBA00022448"/>
    </source>
</evidence>
<dbReference type="OMA" id="CHLAVAN"/>
<evidence type="ECO:0000256" key="2">
    <source>
        <dbReference type="ARBA" id="ARBA00006513"/>
    </source>
</evidence>
<keyword evidence="5 12" id="KW-0812">Transmembrane</keyword>
<feature type="transmembrane region" description="Helical" evidence="12">
    <location>
        <begin position="440"/>
        <end position="461"/>
    </location>
</feature>
<organism evidence="13 15">
    <name type="scientific">Biomphalaria glabrata</name>
    <name type="common">Bloodfluke planorb</name>
    <name type="synonym">Freshwater snail</name>
    <dbReference type="NCBI Taxonomy" id="6526"/>
    <lineage>
        <taxon>Eukaryota</taxon>
        <taxon>Metazoa</taxon>
        <taxon>Spiralia</taxon>
        <taxon>Lophotrochozoa</taxon>
        <taxon>Mollusca</taxon>
        <taxon>Gastropoda</taxon>
        <taxon>Heterobranchia</taxon>
        <taxon>Euthyneura</taxon>
        <taxon>Panpulmonata</taxon>
        <taxon>Hygrophila</taxon>
        <taxon>Lymnaeoidea</taxon>
        <taxon>Planorbidae</taxon>
        <taxon>Biomphalaria</taxon>
    </lineage>
</organism>
<dbReference type="OrthoDB" id="6429739at2759"/>
<feature type="transmembrane region" description="Helical" evidence="12">
    <location>
        <begin position="473"/>
        <end position="493"/>
    </location>
</feature>
<keyword evidence="8" id="KW-0406">Ion transport</keyword>
<feature type="transmembrane region" description="Helical" evidence="12">
    <location>
        <begin position="739"/>
        <end position="758"/>
    </location>
</feature>
<feature type="compositionally biased region" description="Low complexity" evidence="11">
    <location>
        <begin position="137"/>
        <end position="148"/>
    </location>
</feature>
<feature type="transmembrane region" description="Helical" evidence="12">
    <location>
        <begin position="404"/>
        <end position="420"/>
    </location>
</feature>
<evidence type="ECO:0000256" key="6">
    <source>
        <dbReference type="ARBA" id="ARBA00022781"/>
    </source>
</evidence>
<evidence type="ECO:0000256" key="12">
    <source>
        <dbReference type="SAM" id="Phobius"/>
    </source>
</evidence>
<feature type="transmembrane region" description="Helical" evidence="12">
    <location>
        <begin position="594"/>
        <end position="614"/>
    </location>
</feature>
<evidence type="ECO:0000313" key="15">
    <source>
        <dbReference type="RefSeq" id="XP_055893503.1"/>
    </source>
</evidence>
<keyword evidence="6" id="KW-0375">Hydrogen ion transport</keyword>
<dbReference type="PANTHER" id="PTHR21522">
    <property type="entry name" value="PROTON CHANNEL OTOP"/>
    <property type="match status" value="1"/>
</dbReference>
<keyword evidence="13" id="KW-1185">Reference proteome</keyword>
<evidence type="ECO:0000256" key="9">
    <source>
        <dbReference type="ARBA" id="ARBA00023136"/>
    </source>
</evidence>
<feature type="transmembrane region" description="Helical" evidence="12">
    <location>
        <begin position="660"/>
        <end position="683"/>
    </location>
</feature>
<evidence type="ECO:0000256" key="4">
    <source>
        <dbReference type="ARBA" id="ARBA00022475"/>
    </source>
</evidence>
<feature type="transmembrane region" description="Helical" evidence="12">
    <location>
        <begin position="258"/>
        <end position="281"/>
    </location>
</feature>
<evidence type="ECO:0000256" key="10">
    <source>
        <dbReference type="ARBA" id="ARBA00023303"/>
    </source>
</evidence>
<evidence type="ECO:0000256" key="1">
    <source>
        <dbReference type="ARBA" id="ARBA00004651"/>
    </source>
</evidence>
<feature type="transmembrane region" description="Helical" evidence="12">
    <location>
        <begin position="293"/>
        <end position="318"/>
    </location>
</feature>
<keyword evidence="10" id="KW-0407">Ion channel</keyword>
<feature type="compositionally biased region" description="Gly residues" evidence="11">
    <location>
        <begin position="15"/>
        <end position="25"/>
    </location>
</feature>
<dbReference type="GeneID" id="106061469"/>
<evidence type="ECO:0000256" key="8">
    <source>
        <dbReference type="ARBA" id="ARBA00023065"/>
    </source>
</evidence>
<keyword evidence="4" id="KW-1003">Cell membrane</keyword>
<feature type="transmembrane region" description="Helical" evidence="12">
    <location>
        <begin position="626"/>
        <end position="648"/>
    </location>
</feature>
<reference evidence="14 15" key="1">
    <citation type="submission" date="2025-04" db="UniProtKB">
        <authorList>
            <consortium name="RefSeq"/>
        </authorList>
    </citation>
    <scope>IDENTIFICATION</scope>
</reference>
<evidence type="ECO:0000313" key="13">
    <source>
        <dbReference type="Proteomes" id="UP001165740"/>
    </source>
</evidence>
<feature type="transmembrane region" description="Helical" evidence="12">
    <location>
        <begin position="537"/>
        <end position="557"/>
    </location>
</feature>
<feature type="compositionally biased region" description="Polar residues" evidence="11">
    <location>
        <begin position="123"/>
        <end position="136"/>
    </location>
</feature>
<evidence type="ECO:0000256" key="7">
    <source>
        <dbReference type="ARBA" id="ARBA00022989"/>
    </source>
</evidence>
<dbReference type="PANTHER" id="PTHR21522:SF32">
    <property type="entry name" value="OTOPETRIN-2"/>
    <property type="match status" value="1"/>
</dbReference>